<keyword evidence="4 10" id="KW-0645">Protease</keyword>
<evidence type="ECO:0000256" key="5">
    <source>
        <dbReference type="ARBA" id="ARBA00022692"/>
    </source>
</evidence>
<dbReference type="InterPro" id="IPR023827">
    <property type="entry name" value="Peptidase_S8_Asp-AS"/>
</dbReference>
<organism evidence="16 17">
    <name type="scientific">Plantactinospora solaniradicis</name>
    <dbReference type="NCBI Taxonomy" id="1723736"/>
    <lineage>
        <taxon>Bacteria</taxon>
        <taxon>Bacillati</taxon>
        <taxon>Actinomycetota</taxon>
        <taxon>Actinomycetes</taxon>
        <taxon>Micromonosporales</taxon>
        <taxon>Micromonosporaceae</taxon>
        <taxon>Plantactinospora</taxon>
    </lineage>
</organism>
<dbReference type="InterPro" id="IPR036852">
    <property type="entry name" value="Peptidase_S8/S53_dom_sf"/>
</dbReference>
<dbReference type="EMBL" id="JBHSPR010000056">
    <property type="protein sequence ID" value="MFC6022185.1"/>
    <property type="molecule type" value="Genomic_DNA"/>
</dbReference>
<feature type="domain" description="Peptidase S8/S53" evidence="15">
    <location>
        <begin position="65"/>
        <end position="320"/>
    </location>
</feature>
<evidence type="ECO:0000313" key="17">
    <source>
        <dbReference type="Proteomes" id="UP001596203"/>
    </source>
</evidence>
<gene>
    <name evidence="16" type="primary">mycP</name>
    <name evidence="16" type="ORF">ACFP2T_39265</name>
</gene>
<dbReference type="PANTHER" id="PTHR43806:SF11">
    <property type="entry name" value="CEREVISIN-RELATED"/>
    <property type="match status" value="1"/>
</dbReference>
<comment type="similarity">
    <text evidence="2 10 11">Belongs to the peptidase S8 family.</text>
</comment>
<keyword evidence="6 10" id="KW-0378">Hydrolase</keyword>
<feature type="transmembrane region" description="Helical" evidence="13">
    <location>
        <begin position="368"/>
        <end position="387"/>
    </location>
</feature>
<evidence type="ECO:0000256" key="14">
    <source>
        <dbReference type="SAM" id="SignalP"/>
    </source>
</evidence>
<evidence type="ECO:0000256" key="2">
    <source>
        <dbReference type="ARBA" id="ARBA00011073"/>
    </source>
</evidence>
<dbReference type="PROSITE" id="PS00137">
    <property type="entry name" value="SUBTILASE_HIS"/>
    <property type="match status" value="1"/>
</dbReference>
<feature type="active site" description="Charge relay system" evidence="10">
    <location>
        <position position="109"/>
    </location>
</feature>
<evidence type="ECO:0000256" key="8">
    <source>
        <dbReference type="ARBA" id="ARBA00022989"/>
    </source>
</evidence>
<sequence length="430" mass="44877">MRRRTAISVTIAIAAAVPSLFSMPASAAPPAGACRDPEPARPVIADLPWAQQLLDLRSTWRHSTGAGVVVAVLDSGVDADHRQLRGRVLAGRDFFLVGDLRGNFDCVSHGTAVGSIIAAGPADGVGFRGVAPGARILPVRITDRELNDQGEPSPIDPAVVARGIRYAADRGAKVINLSLSGYGDFPAIRNAIRYAQSKDALLVAAAGNRQDSAPAASYPAAYPGVLGVGAIDIAGARSSGSQVGDHVDLVAPGTAVVGAARAGGHDYYDGTSFAAPFVAGTAALVRTAWPELTAAQVAERLMATASPARGGRNSREYGAGVVDPYRAVTERLSERDPLVLPEVALPAPDPAVVRTAAWWARTGASAKFGAGVVALSLVLAGVLAWALPRGRRRRWRPGRAERLPAAPSRDEPPEEIFLFPPPPVEERPRR</sequence>
<keyword evidence="9 13" id="KW-0472">Membrane</keyword>
<dbReference type="SUPFAM" id="SSF52743">
    <property type="entry name" value="Subtilisin-like"/>
    <property type="match status" value="1"/>
</dbReference>
<keyword evidence="5 13" id="KW-0812">Transmembrane</keyword>
<feature type="chain" id="PRO_5047265137" evidence="14">
    <location>
        <begin position="28"/>
        <end position="430"/>
    </location>
</feature>
<dbReference type="PROSITE" id="PS00138">
    <property type="entry name" value="SUBTILASE_SER"/>
    <property type="match status" value="1"/>
</dbReference>
<dbReference type="PROSITE" id="PS51892">
    <property type="entry name" value="SUBTILASE"/>
    <property type="match status" value="1"/>
</dbReference>
<feature type="active site" description="Charge relay system" evidence="10">
    <location>
        <position position="74"/>
    </location>
</feature>
<dbReference type="InterPro" id="IPR050131">
    <property type="entry name" value="Peptidase_S8_subtilisin-like"/>
</dbReference>
<evidence type="ECO:0000256" key="3">
    <source>
        <dbReference type="ARBA" id="ARBA00022475"/>
    </source>
</evidence>
<comment type="caution">
    <text evidence="16">The sequence shown here is derived from an EMBL/GenBank/DDBJ whole genome shotgun (WGS) entry which is preliminary data.</text>
</comment>
<keyword evidence="3" id="KW-1003">Cell membrane</keyword>
<dbReference type="InterPro" id="IPR022398">
    <property type="entry name" value="Peptidase_S8_His-AS"/>
</dbReference>
<feature type="signal peptide" evidence="14">
    <location>
        <begin position="1"/>
        <end position="27"/>
    </location>
</feature>
<dbReference type="InterPro" id="IPR023828">
    <property type="entry name" value="Peptidase_S8_Ser-AS"/>
</dbReference>
<protein>
    <submittedName>
        <fullName evidence="16">Type VII secretion-associated serine protease mycosin</fullName>
    </submittedName>
</protein>
<evidence type="ECO:0000313" key="16">
    <source>
        <dbReference type="EMBL" id="MFC6022185.1"/>
    </source>
</evidence>
<dbReference type="PRINTS" id="PR00723">
    <property type="entry name" value="SUBTILISIN"/>
</dbReference>
<dbReference type="RefSeq" id="WP_377431461.1">
    <property type="nucleotide sequence ID" value="NZ_JBHSPR010000056.1"/>
</dbReference>
<name>A0ABW1KKM6_9ACTN</name>
<dbReference type="Pfam" id="PF00082">
    <property type="entry name" value="Peptidase_S8"/>
    <property type="match status" value="1"/>
</dbReference>
<accession>A0ABW1KKM6</accession>
<dbReference type="GO" id="GO:0008233">
    <property type="term" value="F:peptidase activity"/>
    <property type="evidence" value="ECO:0007669"/>
    <property type="project" value="UniProtKB-KW"/>
</dbReference>
<evidence type="ECO:0000256" key="11">
    <source>
        <dbReference type="RuleBase" id="RU003355"/>
    </source>
</evidence>
<dbReference type="Proteomes" id="UP001596203">
    <property type="component" value="Unassembled WGS sequence"/>
</dbReference>
<evidence type="ECO:0000256" key="13">
    <source>
        <dbReference type="SAM" id="Phobius"/>
    </source>
</evidence>
<evidence type="ECO:0000259" key="15">
    <source>
        <dbReference type="Pfam" id="PF00082"/>
    </source>
</evidence>
<comment type="subcellular location">
    <subcellularLocation>
        <location evidence="1">Cell membrane</location>
        <topology evidence="1">Single-pass membrane protein</topology>
    </subcellularLocation>
</comment>
<feature type="active site" description="Charge relay system" evidence="10">
    <location>
        <position position="272"/>
    </location>
</feature>
<dbReference type="InterPro" id="IPR015500">
    <property type="entry name" value="Peptidase_S8_subtilisin-rel"/>
</dbReference>
<dbReference type="GO" id="GO:0006508">
    <property type="term" value="P:proteolysis"/>
    <property type="evidence" value="ECO:0007669"/>
    <property type="project" value="UniProtKB-KW"/>
</dbReference>
<proteinExistence type="inferred from homology"/>
<keyword evidence="14" id="KW-0732">Signal</keyword>
<dbReference type="Gene3D" id="3.40.50.200">
    <property type="entry name" value="Peptidase S8/S53 domain"/>
    <property type="match status" value="1"/>
</dbReference>
<evidence type="ECO:0000256" key="12">
    <source>
        <dbReference type="SAM" id="MobiDB-lite"/>
    </source>
</evidence>
<dbReference type="PANTHER" id="PTHR43806">
    <property type="entry name" value="PEPTIDASE S8"/>
    <property type="match status" value="1"/>
</dbReference>
<dbReference type="InterPro" id="IPR000209">
    <property type="entry name" value="Peptidase_S8/S53_dom"/>
</dbReference>
<feature type="region of interest" description="Disordered" evidence="12">
    <location>
        <begin position="395"/>
        <end position="430"/>
    </location>
</feature>
<keyword evidence="17" id="KW-1185">Reference proteome</keyword>
<dbReference type="PROSITE" id="PS00136">
    <property type="entry name" value="SUBTILASE_ASP"/>
    <property type="match status" value="1"/>
</dbReference>
<keyword evidence="7 10" id="KW-0720">Serine protease</keyword>
<evidence type="ECO:0000256" key="10">
    <source>
        <dbReference type="PROSITE-ProRule" id="PRU01240"/>
    </source>
</evidence>
<reference evidence="17" key="1">
    <citation type="journal article" date="2019" name="Int. J. Syst. Evol. Microbiol.">
        <title>The Global Catalogue of Microorganisms (GCM) 10K type strain sequencing project: providing services to taxonomists for standard genome sequencing and annotation.</title>
        <authorList>
            <consortium name="The Broad Institute Genomics Platform"/>
            <consortium name="The Broad Institute Genome Sequencing Center for Infectious Disease"/>
            <person name="Wu L."/>
            <person name="Ma J."/>
        </authorList>
    </citation>
    <scope>NUCLEOTIDE SEQUENCE [LARGE SCALE GENOMIC DNA]</scope>
    <source>
        <strain evidence="17">ZS-35-S2</strain>
    </source>
</reference>
<keyword evidence="8 13" id="KW-1133">Transmembrane helix</keyword>
<dbReference type="InterPro" id="IPR023834">
    <property type="entry name" value="T7SS_pept_S8A_mycosin"/>
</dbReference>
<evidence type="ECO:0000256" key="9">
    <source>
        <dbReference type="ARBA" id="ARBA00023136"/>
    </source>
</evidence>
<dbReference type="NCBIfam" id="TIGR03921">
    <property type="entry name" value="T7SS_mycosin"/>
    <property type="match status" value="1"/>
</dbReference>
<evidence type="ECO:0000256" key="1">
    <source>
        <dbReference type="ARBA" id="ARBA00004162"/>
    </source>
</evidence>
<evidence type="ECO:0000256" key="7">
    <source>
        <dbReference type="ARBA" id="ARBA00022825"/>
    </source>
</evidence>
<evidence type="ECO:0000256" key="4">
    <source>
        <dbReference type="ARBA" id="ARBA00022670"/>
    </source>
</evidence>
<evidence type="ECO:0000256" key="6">
    <source>
        <dbReference type="ARBA" id="ARBA00022801"/>
    </source>
</evidence>